<gene>
    <name evidence="4" type="ORF">B0T25DRAFT_620393</name>
</gene>
<accession>A0AAJ0HX30</accession>
<name>A0AAJ0HX30_9PEZI</name>
<reference evidence="4" key="1">
    <citation type="journal article" date="2023" name="Mol. Phylogenet. Evol.">
        <title>Genome-scale phylogeny and comparative genomics of the fungal order Sordariales.</title>
        <authorList>
            <person name="Hensen N."/>
            <person name="Bonometti L."/>
            <person name="Westerberg I."/>
            <person name="Brannstrom I.O."/>
            <person name="Guillou S."/>
            <person name="Cros-Aarteil S."/>
            <person name="Calhoun S."/>
            <person name="Haridas S."/>
            <person name="Kuo A."/>
            <person name="Mondo S."/>
            <person name="Pangilinan J."/>
            <person name="Riley R."/>
            <person name="LaButti K."/>
            <person name="Andreopoulos B."/>
            <person name="Lipzen A."/>
            <person name="Chen C."/>
            <person name="Yan M."/>
            <person name="Daum C."/>
            <person name="Ng V."/>
            <person name="Clum A."/>
            <person name="Steindorff A."/>
            <person name="Ohm R.A."/>
            <person name="Martin F."/>
            <person name="Silar P."/>
            <person name="Natvig D.O."/>
            <person name="Lalanne C."/>
            <person name="Gautier V."/>
            <person name="Ament-Velasquez S.L."/>
            <person name="Kruys A."/>
            <person name="Hutchinson M.I."/>
            <person name="Powell A.J."/>
            <person name="Barry K."/>
            <person name="Miller A.N."/>
            <person name="Grigoriev I.V."/>
            <person name="Debuchy R."/>
            <person name="Gladieux P."/>
            <person name="Hiltunen Thoren M."/>
            <person name="Johannesson H."/>
        </authorList>
    </citation>
    <scope>NUCLEOTIDE SEQUENCE</scope>
    <source>
        <strain evidence="4">CBS 955.72</strain>
    </source>
</reference>
<evidence type="ECO:0000256" key="2">
    <source>
        <dbReference type="ARBA" id="ARBA00022857"/>
    </source>
</evidence>
<dbReference type="InterPro" id="IPR036291">
    <property type="entry name" value="NAD(P)-bd_dom_sf"/>
</dbReference>
<dbReference type="SUPFAM" id="SSF51735">
    <property type="entry name" value="NAD(P)-binding Rossmann-fold domains"/>
    <property type="match status" value="1"/>
</dbReference>
<comment type="caution">
    <text evidence="4">The sequence shown here is derived from an EMBL/GenBank/DDBJ whole genome shotgun (WGS) entry which is preliminary data.</text>
</comment>
<dbReference type="InterPro" id="IPR002347">
    <property type="entry name" value="SDR_fam"/>
</dbReference>
<dbReference type="PANTHER" id="PTHR43963">
    <property type="entry name" value="CARBONYL REDUCTASE 1-RELATED"/>
    <property type="match status" value="1"/>
</dbReference>
<comment type="similarity">
    <text evidence="1">Belongs to the short-chain dehydrogenases/reductases (SDR) family.</text>
</comment>
<evidence type="ECO:0000313" key="5">
    <source>
        <dbReference type="Proteomes" id="UP001275084"/>
    </source>
</evidence>
<dbReference type="PRINTS" id="PR00081">
    <property type="entry name" value="GDHRDH"/>
</dbReference>
<dbReference type="AlphaFoldDB" id="A0AAJ0HX30"/>
<organism evidence="4 5">
    <name type="scientific">Lasiosphaeria hispida</name>
    <dbReference type="NCBI Taxonomy" id="260671"/>
    <lineage>
        <taxon>Eukaryota</taxon>
        <taxon>Fungi</taxon>
        <taxon>Dikarya</taxon>
        <taxon>Ascomycota</taxon>
        <taxon>Pezizomycotina</taxon>
        <taxon>Sordariomycetes</taxon>
        <taxon>Sordariomycetidae</taxon>
        <taxon>Sordariales</taxon>
        <taxon>Lasiosphaeriaceae</taxon>
        <taxon>Lasiosphaeria</taxon>
    </lineage>
</organism>
<dbReference type="EMBL" id="JAUIQD010000001">
    <property type="protein sequence ID" value="KAK3364169.1"/>
    <property type="molecule type" value="Genomic_DNA"/>
</dbReference>
<evidence type="ECO:0000256" key="3">
    <source>
        <dbReference type="ARBA" id="ARBA00023002"/>
    </source>
</evidence>
<sequence>MSFARVGVVTGANKGIGYAIIRQLALQYPKSPLNNRPLLIYLTARDVKHGKSTITSLTDDPARDSFDLNIVKTTLSINYHSTLEATHAFLPLLKKPSSRRLVNVASSARQLNHYSHAIQKHFQSTTSVDNITALIDEFTTTAGNTRATLQIAKELKRQHNNKVLVNACCPRWVVTDMTKGKGHKTPDQEAQTPVMLAIGDFGGKSGRFWRDKREISWSG</sequence>
<dbReference type="Proteomes" id="UP001275084">
    <property type="component" value="Unassembled WGS sequence"/>
</dbReference>
<evidence type="ECO:0000256" key="1">
    <source>
        <dbReference type="ARBA" id="ARBA00006484"/>
    </source>
</evidence>
<keyword evidence="3" id="KW-0560">Oxidoreductase</keyword>
<evidence type="ECO:0000313" key="4">
    <source>
        <dbReference type="EMBL" id="KAK3364169.1"/>
    </source>
</evidence>
<proteinExistence type="inferred from homology"/>
<keyword evidence="2" id="KW-0521">NADP</keyword>
<protein>
    <submittedName>
        <fullName evidence="4">Carbonyl reductase</fullName>
    </submittedName>
</protein>
<reference evidence="4" key="2">
    <citation type="submission" date="2023-06" db="EMBL/GenBank/DDBJ databases">
        <authorList>
            <consortium name="Lawrence Berkeley National Laboratory"/>
            <person name="Haridas S."/>
            <person name="Hensen N."/>
            <person name="Bonometti L."/>
            <person name="Westerberg I."/>
            <person name="Brannstrom I.O."/>
            <person name="Guillou S."/>
            <person name="Cros-Aarteil S."/>
            <person name="Calhoun S."/>
            <person name="Kuo A."/>
            <person name="Mondo S."/>
            <person name="Pangilinan J."/>
            <person name="Riley R."/>
            <person name="Labutti K."/>
            <person name="Andreopoulos B."/>
            <person name="Lipzen A."/>
            <person name="Chen C."/>
            <person name="Yanf M."/>
            <person name="Daum C."/>
            <person name="Ng V."/>
            <person name="Clum A."/>
            <person name="Steindorff A."/>
            <person name="Ohm R."/>
            <person name="Martin F."/>
            <person name="Silar P."/>
            <person name="Natvig D."/>
            <person name="Lalanne C."/>
            <person name="Gautier V."/>
            <person name="Ament-Velasquez S.L."/>
            <person name="Kruys A."/>
            <person name="Hutchinson M.I."/>
            <person name="Powell A.J."/>
            <person name="Barry K."/>
            <person name="Miller A.N."/>
            <person name="Grigoriev I.V."/>
            <person name="Debuchy R."/>
            <person name="Gladieux P."/>
            <person name="Thoren M.H."/>
            <person name="Johannesson H."/>
        </authorList>
    </citation>
    <scope>NUCLEOTIDE SEQUENCE</scope>
    <source>
        <strain evidence="4">CBS 955.72</strain>
    </source>
</reference>
<dbReference type="GO" id="GO:0016491">
    <property type="term" value="F:oxidoreductase activity"/>
    <property type="evidence" value="ECO:0007669"/>
    <property type="project" value="UniProtKB-KW"/>
</dbReference>
<dbReference type="Gene3D" id="3.40.50.720">
    <property type="entry name" value="NAD(P)-binding Rossmann-like Domain"/>
    <property type="match status" value="2"/>
</dbReference>
<keyword evidence="5" id="KW-1185">Reference proteome</keyword>
<dbReference type="PANTHER" id="PTHR43963:SF6">
    <property type="entry name" value="CHAIN DEHYDROGENASE FAMILY PROTEIN, PUTATIVE (AFU_ORTHOLOGUE AFUA_3G15350)-RELATED"/>
    <property type="match status" value="1"/>
</dbReference>